<protein>
    <submittedName>
        <fullName evidence="1">Uncharacterized protein</fullName>
    </submittedName>
</protein>
<comment type="caution">
    <text evidence="1">The sequence shown here is derived from an EMBL/GenBank/DDBJ whole genome shotgun (WGS) entry which is preliminary data.</text>
</comment>
<sequence length="541" mass="60976">MASLPPLRPSGQSSSAPAPLISNDNYAFSLLPSQSTSASYPLNSSNQYSQPGAGTALPQSTGVPQQPYPPPLLANPYSQSLPQAAVPQNRYSSPYALPPQNAYSYPSASAGPLGGASRDSSLPQPQTFQPGASYTYGAPPQAVPQQQTPHYPSVPTQCAPNAHPSRTPDGRLPQHTSKADVLATVSIQDGDDPKSFATAETLSRYTRMFPEAENDQGCRLFMYGPKCPTTLLMTLFEHFDFPRYSLFPYGLFNDFAKTNKPDTGSCKCQRCAKGEICGHWALYCNLQFYLHQDIVPSSTKQPKVDATSDAIIISSGYEEEKFLMADWNLQIFRFRSRRVETTDFAYDALMYQNYENSTRLRSAPLDYLLSQLEVILTNWGALLTASSRFLDSFRFEVLQERLETDRNIVRNLVSAAQRWEEFRRVLQNQLVSLESLENIHADPRWTEGRDDYWEIMAVCSGYLRQFKNIDFRICTELIKETDSLIQRVTNLISIDEGYRSREQNDSIRRLSWITVCTLDARPLRPANRLYSSYFCLSFSQR</sequence>
<evidence type="ECO:0000313" key="1">
    <source>
        <dbReference type="EMBL" id="KAF2462551.1"/>
    </source>
</evidence>
<dbReference type="EMBL" id="MU003579">
    <property type="protein sequence ID" value="KAF2462551.1"/>
    <property type="molecule type" value="Genomic_DNA"/>
</dbReference>
<dbReference type="Proteomes" id="UP000799755">
    <property type="component" value="Unassembled WGS sequence"/>
</dbReference>
<keyword evidence="2" id="KW-1185">Reference proteome</keyword>
<proteinExistence type="predicted"/>
<gene>
    <name evidence="1" type="ORF">BDR25DRAFT_127654</name>
</gene>
<organism evidence="1 2">
    <name type="scientific">Lindgomyces ingoldianus</name>
    <dbReference type="NCBI Taxonomy" id="673940"/>
    <lineage>
        <taxon>Eukaryota</taxon>
        <taxon>Fungi</taxon>
        <taxon>Dikarya</taxon>
        <taxon>Ascomycota</taxon>
        <taxon>Pezizomycotina</taxon>
        <taxon>Dothideomycetes</taxon>
        <taxon>Pleosporomycetidae</taxon>
        <taxon>Pleosporales</taxon>
        <taxon>Lindgomycetaceae</taxon>
        <taxon>Lindgomyces</taxon>
    </lineage>
</organism>
<evidence type="ECO:0000313" key="2">
    <source>
        <dbReference type="Proteomes" id="UP000799755"/>
    </source>
</evidence>
<accession>A0ACB6Q6S1</accession>
<name>A0ACB6Q6S1_9PLEO</name>
<reference evidence="1" key="1">
    <citation type="journal article" date="2020" name="Stud. Mycol.">
        <title>101 Dothideomycetes genomes: a test case for predicting lifestyles and emergence of pathogens.</title>
        <authorList>
            <person name="Haridas S."/>
            <person name="Albert R."/>
            <person name="Binder M."/>
            <person name="Bloem J."/>
            <person name="Labutti K."/>
            <person name="Salamov A."/>
            <person name="Andreopoulos B."/>
            <person name="Baker S."/>
            <person name="Barry K."/>
            <person name="Bills G."/>
            <person name="Bluhm B."/>
            <person name="Cannon C."/>
            <person name="Castanera R."/>
            <person name="Culley D."/>
            <person name="Daum C."/>
            <person name="Ezra D."/>
            <person name="Gonzalez J."/>
            <person name="Henrissat B."/>
            <person name="Kuo A."/>
            <person name="Liang C."/>
            <person name="Lipzen A."/>
            <person name="Lutzoni F."/>
            <person name="Magnuson J."/>
            <person name="Mondo S."/>
            <person name="Nolan M."/>
            <person name="Ohm R."/>
            <person name="Pangilinan J."/>
            <person name="Park H.-J."/>
            <person name="Ramirez L."/>
            <person name="Alfaro M."/>
            <person name="Sun H."/>
            <person name="Tritt A."/>
            <person name="Yoshinaga Y."/>
            <person name="Zwiers L.-H."/>
            <person name="Turgeon B."/>
            <person name="Goodwin S."/>
            <person name="Spatafora J."/>
            <person name="Crous P."/>
            <person name="Grigoriev I."/>
        </authorList>
    </citation>
    <scope>NUCLEOTIDE SEQUENCE</scope>
    <source>
        <strain evidence="1">ATCC 200398</strain>
    </source>
</reference>